<feature type="domain" description="HTH merR-type" evidence="2">
    <location>
        <begin position="13"/>
        <end position="83"/>
    </location>
</feature>
<keyword evidence="1" id="KW-0238">DNA-binding</keyword>
<evidence type="ECO:0000313" key="4">
    <source>
        <dbReference type="Proteomes" id="UP001500683"/>
    </source>
</evidence>
<dbReference type="PANTHER" id="PTHR30204">
    <property type="entry name" value="REDOX-CYCLING DRUG-SENSING TRANSCRIPTIONAL ACTIVATOR SOXR"/>
    <property type="match status" value="1"/>
</dbReference>
<dbReference type="CDD" id="cd01107">
    <property type="entry name" value="HTH_BmrR"/>
    <property type="match status" value="1"/>
</dbReference>
<dbReference type="SMART" id="SM00871">
    <property type="entry name" value="AraC_E_bind"/>
    <property type="match status" value="1"/>
</dbReference>
<evidence type="ECO:0000313" key="3">
    <source>
        <dbReference type="EMBL" id="GAA4103721.1"/>
    </source>
</evidence>
<gene>
    <name evidence="3" type="ORF">GCM10022214_82570</name>
</gene>
<evidence type="ECO:0000259" key="2">
    <source>
        <dbReference type="PROSITE" id="PS50937"/>
    </source>
</evidence>
<sequence>MVGQSQSAGMRKGLTIGDFSRITHLSVKSLRRYHEAGLLEPEEVDPYTGYRYYSTAQVPTAQVIRRFRELDMPLREIREVLATADPDARATLIGRHLARLEDELDRTRAAVTSLRRLLEPAVPPIEVELRVEPATTVAAVRATIDLDDANAWYGDAMNEIDGALRAAGLTPAGPPGGLYDNELFTQERGDAVVFVPVADPPASGRVHPFVIPAGELAVTVHRGPHDDIDVSYGALGTYATEHALAVAGPVRENYLVGPRDTDDPSAWRTEIGWPVFRTTA</sequence>
<dbReference type="InterPro" id="IPR009061">
    <property type="entry name" value="DNA-bd_dom_put_sf"/>
</dbReference>
<evidence type="ECO:0000256" key="1">
    <source>
        <dbReference type="ARBA" id="ARBA00023125"/>
    </source>
</evidence>
<dbReference type="Pfam" id="PF13411">
    <property type="entry name" value="MerR_1"/>
    <property type="match status" value="1"/>
</dbReference>
<dbReference type="PANTHER" id="PTHR30204:SF97">
    <property type="entry name" value="MERR FAMILY REGULATORY PROTEIN"/>
    <property type="match status" value="1"/>
</dbReference>
<keyword evidence="4" id="KW-1185">Reference proteome</keyword>
<reference evidence="4" key="1">
    <citation type="journal article" date="2019" name="Int. J. Syst. Evol. Microbiol.">
        <title>The Global Catalogue of Microorganisms (GCM) 10K type strain sequencing project: providing services to taxonomists for standard genome sequencing and annotation.</title>
        <authorList>
            <consortium name="The Broad Institute Genomics Platform"/>
            <consortium name="The Broad Institute Genome Sequencing Center for Infectious Disease"/>
            <person name="Wu L."/>
            <person name="Ma J."/>
        </authorList>
    </citation>
    <scope>NUCLEOTIDE SEQUENCE [LARGE SCALE GENOMIC DNA]</scope>
    <source>
        <strain evidence="4">JCM 16702</strain>
    </source>
</reference>
<dbReference type="InterPro" id="IPR000551">
    <property type="entry name" value="MerR-type_HTH_dom"/>
</dbReference>
<dbReference type="Gene3D" id="3.20.80.10">
    <property type="entry name" value="Regulatory factor, effector binding domain"/>
    <property type="match status" value="1"/>
</dbReference>
<dbReference type="PROSITE" id="PS50937">
    <property type="entry name" value="HTH_MERR_2"/>
    <property type="match status" value="1"/>
</dbReference>
<dbReference type="InterPro" id="IPR047057">
    <property type="entry name" value="MerR_fam"/>
</dbReference>
<accession>A0ABP7X408</accession>
<dbReference type="SMART" id="SM00422">
    <property type="entry name" value="HTH_MERR"/>
    <property type="match status" value="1"/>
</dbReference>
<name>A0ABP7X408_9ACTN</name>
<dbReference type="Proteomes" id="UP001500683">
    <property type="component" value="Unassembled WGS sequence"/>
</dbReference>
<dbReference type="InterPro" id="IPR029442">
    <property type="entry name" value="GyrI-like"/>
</dbReference>
<dbReference type="SUPFAM" id="SSF46955">
    <property type="entry name" value="Putative DNA-binding domain"/>
    <property type="match status" value="1"/>
</dbReference>
<protein>
    <submittedName>
        <fullName evidence="3">MerR family transcriptional regulator</fullName>
    </submittedName>
</protein>
<dbReference type="InterPro" id="IPR011256">
    <property type="entry name" value="Reg_factor_effector_dom_sf"/>
</dbReference>
<dbReference type="EMBL" id="BAAAZG010000075">
    <property type="protein sequence ID" value="GAA4103721.1"/>
    <property type="molecule type" value="Genomic_DNA"/>
</dbReference>
<organism evidence="3 4">
    <name type="scientific">Actinomadura miaoliensis</name>
    <dbReference type="NCBI Taxonomy" id="430685"/>
    <lineage>
        <taxon>Bacteria</taxon>
        <taxon>Bacillati</taxon>
        <taxon>Actinomycetota</taxon>
        <taxon>Actinomycetes</taxon>
        <taxon>Streptosporangiales</taxon>
        <taxon>Thermomonosporaceae</taxon>
        <taxon>Actinomadura</taxon>
    </lineage>
</organism>
<dbReference type="SUPFAM" id="SSF55136">
    <property type="entry name" value="Probable bacterial effector-binding domain"/>
    <property type="match status" value="1"/>
</dbReference>
<proteinExistence type="predicted"/>
<dbReference type="Pfam" id="PF06445">
    <property type="entry name" value="GyrI-like"/>
    <property type="match status" value="1"/>
</dbReference>
<comment type="caution">
    <text evidence="3">The sequence shown here is derived from an EMBL/GenBank/DDBJ whole genome shotgun (WGS) entry which is preliminary data.</text>
</comment>
<dbReference type="InterPro" id="IPR010499">
    <property type="entry name" value="AraC_E-bd"/>
</dbReference>
<dbReference type="Gene3D" id="1.10.1660.10">
    <property type="match status" value="1"/>
</dbReference>